<evidence type="ECO:0000313" key="1">
    <source>
        <dbReference type="EMBL" id="KKL60794.1"/>
    </source>
</evidence>
<sequence>MAFTYTRSTIVTRALDWIRFRLGDTKSDRTHLDDDEISAMLVGRNLTIESVPDDNAAAVRLAARDCCLAKAAALGDESEIV</sequence>
<name>A0A0F9DGP4_9ZZZZ</name>
<proteinExistence type="predicted"/>
<dbReference type="EMBL" id="LAZR01029028">
    <property type="protein sequence ID" value="KKL60794.1"/>
    <property type="molecule type" value="Genomic_DNA"/>
</dbReference>
<accession>A0A0F9DGP4</accession>
<dbReference type="AlphaFoldDB" id="A0A0F9DGP4"/>
<feature type="non-terminal residue" evidence="1">
    <location>
        <position position="81"/>
    </location>
</feature>
<organism evidence="1">
    <name type="scientific">marine sediment metagenome</name>
    <dbReference type="NCBI Taxonomy" id="412755"/>
    <lineage>
        <taxon>unclassified sequences</taxon>
        <taxon>metagenomes</taxon>
        <taxon>ecological metagenomes</taxon>
    </lineage>
</organism>
<comment type="caution">
    <text evidence="1">The sequence shown here is derived from an EMBL/GenBank/DDBJ whole genome shotgun (WGS) entry which is preliminary data.</text>
</comment>
<reference evidence="1" key="1">
    <citation type="journal article" date="2015" name="Nature">
        <title>Complex archaea that bridge the gap between prokaryotes and eukaryotes.</title>
        <authorList>
            <person name="Spang A."/>
            <person name="Saw J.H."/>
            <person name="Jorgensen S.L."/>
            <person name="Zaremba-Niedzwiedzka K."/>
            <person name="Martijn J."/>
            <person name="Lind A.E."/>
            <person name="van Eijk R."/>
            <person name="Schleper C."/>
            <person name="Guy L."/>
            <person name="Ettema T.J."/>
        </authorList>
    </citation>
    <scope>NUCLEOTIDE SEQUENCE</scope>
</reference>
<gene>
    <name evidence="1" type="ORF">LCGC14_2201720</name>
</gene>
<protein>
    <submittedName>
        <fullName evidence="1">Uncharacterized protein</fullName>
    </submittedName>
</protein>